<keyword evidence="1" id="KW-0175">Coiled coil</keyword>
<feature type="region of interest" description="Disordered" evidence="2">
    <location>
        <begin position="1"/>
        <end position="53"/>
    </location>
</feature>
<proteinExistence type="predicted"/>
<reference evidence="3" key="1">
    <citation type="journal article" date="2020" name="Stud. Mycol.">
        <title>101 Dothideomycetes genomes: a test case for predicting lifestyles and emergence of pathogens.</title>
        <authorList>
            <person name="Haridas S."/>
            <person name="Albert R."/>
            <person name="Binder M."/>
            <person name="Bloem J."/>
            <person name="Labutti K."/>
            <person name="Salamov A."/>
            <person name="Andreopoulos B."/>
            <person name="Baker S."/>
            <person name="Barry K."/>
            <person name="Bills G."/>
            <person name="Bluhm B."/>
            <person name="Cannon C."/>
            <person name="Castanera R."/>
            <person name="Culley D."/>
            <person name="Daum C."/>
            <person name="Ezra D."/>
            <person name="Gonzalez J."/>
            <person name="Henrissat B."/>
            <person name="Kuo A."/>
            <person name="Liang C."/>
            <person name="Lipzen A."/>
            <person name="Lutzoni F."/>
            <person name="Magnuson J."/>
            <person name="Mondo S."/>
            <person name="Nolan M."/>
            <person name="Ohm R."/>
            <person name="Pangilinan J."/>
            <person name="Park H.-J."/>
            <person name="Ramirez L."/>
            <person name="Alfaro M."/>
            <person name="Sun H."/>
            <person name="Tritt A."/>
            <person name="Yoshinaga Y."/>
            <person name="Zwiers L.-H."/>
            <person name="Turgeon B."/>
            <person name="Goodwin S."/>
            <person name="Spatafora J."/>
            <person name="Crous P."/>
            <person name="Grigoriev I."/>
        </authorList>
    </citation>
    <scope>NUCLEOTIDE SEQUENCE</scope>
    <source>
        <strain evidence="3">CBS 119925</strain>
    </source>
</reference>
<accession>A0A6A6V692</accession>
<dbReference type="Proteomes" id="UP000799440">
    <property type="component" value="Unassembled WGS sequence"/>
</dbReference>
<protein>
    <submittedName>
        <fullName evidence="3">Uncharacterized protein</fullName>
    </submittedName>
</protein>
<feature type="compositionally biased region" description="Basic and acidic residues" evidence="2">
    <location>
        <begin position="1"/>
        <end position="22"/>
    </location>
</feature>
<name>A0A6A6V692_9PLEO</name>
<evidence type="ECO:0000256" key="1">
    <source>
        <dbReference type="SAM" id="Coils"/>
    </source>
</evidence>
<keyword evidence="4" id="KW-1185">Reference proteome</keyword>
<evidence type="ECO:0000256" key="2">
    <source>
        <dbReference type="SAM" id="MobiDB-lite"/>
    </source>
</evidence>
<dbReference type="EMBL" id="MU006579">
    <property type="protein sequence ID" value="KAF2746015.1"/>
    <property type="molecule type" value="Genomic_DNA"/>
</dbReference>
<dbReference type="AlphaFoldDB" id="A0A6A6V692"/>
<evidence type="ECO:0000313" key="4">
    <source>
        <dbReference type="Proteomes" id="UP000799440"/>
    </source>
</evidence>
<organism evidence="3 4">
    <name type="scientific">Sporormia fimetaria CBS 119925</name>
    <dbReference type="NCBI Taxonomy" id="1340428"/>
    <lineage>
        <taxon>Eukaryota</taxon>
        <taxon>Fungi</taxon>
        <taxon>Dikarya</taxon>
        <taxon>Ascomycota</taxon>
        <taxon>Pezizomycotina</taxon>
        <taxon>Dothideomycetes</taxon>
        <taxon>Pleosporomycetidae</taxon>
        <taxon>Pleosporales</taxon>
        <taxon>Sporormiaceae</taxon>
        <taxon>Sporormia</taxon>
    </lineage>
</organism>
<gene>
    <name evidence="3" type="ORF">M011DRAFT_502772</name>
</gene>
<sequence length="173" mass="19528">MGKRQQKLEQKKALKKLAEQSRDGGIVIPPSSTHQKGDIEPIEATASKPNVEGSDAYPKGCRLLADPNEPTLCDESAEPGCRTCNAVRQMLANKGGKETVIQRTEQESEDRQLALKAELESLRSEDQDMQDWEAALDKDIEERRELRNMYKKEEVKVKREAGNLWMPSVFSQD</sequence>
<feature type="coiled-coil region" evidence="1">
    <location>
        <begin position="105"/>
        <end position="156"/>
    </location>
</feature>
<evidence type="ECO:0000313" key="3">
    <source>
        <dbReference type="EMBL" id="KAF2746015.1"/>
    </source>
</evidence>